<feature type="region of interest" description="Disordered" evidence="1">
    <location>
        <begin position="752"/>
        <end position="797"/>
    </location>
</feature>
<dbReference type="SMART" id="SM00028">
    <property type="entry name" value="TPR"/>
    <property type="match status" value="9"/>
</dbReference>
<evidence type="ECO:0000313" key="2">
    <source>
        <dbReference type="EMBL" id="QFQ97342.1"/>
    </source>
</evidence>
<dbReference type="PANTHER" id="PTHR47691">
    <property type="entry name" value="REGULATOR-RELATED"/>
    <property type="match status" value="1"/>
</dbReference>
<sequence>MRDVGELFTDREAALRAVDALVAEGGTGRFLVLTGVSGMGKSTVLARLVAHPPSRWACAVVDAEVLVSGMVVRAEGGEDAALELLRQVGGRLAAVAPWWRRRWLRQKAAVIGSVRPWRVNVRQWAGFGGHISHSPVQVSAGPLTQGERRRQWTGQLLKVARAVRRRQLLLLVDTSELLAYFDDVAVEQPRPGRPYGVASWFVTVLEELLDQMPGLRVVLAGTTAPASVAADGRDLGRIARVELEPWAPKDTGRYLARRGLSVDAQAAVAVTDAAGGLPVEISWLMDILTDGREPASAFGALVAGLAEQAGPARRAWLRSHVLERISDGTLRLLYAAAVLEIFTPDVLLTVARDGGSNEAAGRAAFARVEHSSYIRPLDADTGQWRVHTVLRNWLLEAARDHDARRPPPERVLPSLHRAAADYHEALAVDNRWSLHAAHHRFATGDDRHSAAWTARLTRALSTQPLDTLRIQALADAALAVPGPSDTLSAVFADAHLASSLLDFQRARYPAAQHHAEQALALYESLDGHSEAVRTAARLAGHTAWKRPRYQDAVTHWTTATTPHTHGSEVLEGTQRGTTADGDTYALRVALAEAVLATGDALRAHTLLAALPETSPTAQPDPTTNEALSEVDTGTLTVAAAVAEALSAYPLPGALPGDMLLLRTRTAYALNDHDEAAAYALHVLEQSKTSDHHTALAHDVLALVAYSSWDLEQARQHTRRGLTAARRCPDQGCMVQLLLTDANLAGRRAVWAPSGIGRQSPTPEVNAAAPSAAPTTSMSLTQRAESAHQRELADRQQAAAEGLAAQLNHSQLHAQAIALRDPAAALTVYRAIGDRHGEAAALEVLADAAGERADLDTAEELANQALALHRTLGDRRGEANMQETLAHAALQRTNPGRAEEFANQALALFCTLRDQRGKANILGLLADAARQRGDLDTAEELANQALALHRTLGNRLGEANILGLLAYAALQRTDLHRAEELASQALTIHRTLGYQRGEAAALGFLADAARQRGDLDTAEELLSQALALHRTLGNRLGEISALGLLADAALRRDDPGRARELADQALALNRTLGNQLGEASALGLLADAARQRGDLDTAEELASQALTIHRSLGNPSGEATALWLLADAACQRGDTRTGRRTLAEAAALYEQIGMVQQAASCRQQLQEW</sequence>
<dbReference type="KEGG" id="sphv:F9278_15280"/>
<evidence type="ECO:0000256" key="1">
    <source>
        <dbReference type="SAM" id="MobiDB-lite"/>
    </source>
</evidence>
<organism evidence="2 3">
    <name type="scientific">Streptomyces phaeolivaceus</name>
    <dbReference type="NCBI Taxonomy" id="2653200"/>
    <lineage>
        <taxon>Bacteria</taxon>
        <taxon>Bacillati</taxon>
        <taxon>Actinomycetota</taxon>
        <taxon>Actinomycetes</taxon>
        <taxon>Kitasatosporales</taxon>
        <taxon>Streptomycetaceae</taxon>
        <taxon>Streptomyces</taxon>
    </lineage>
</organism>
<dbReference type="Gene3D" id="1.25.40.10">
    <property type="entry name" value="Tetratricopeptide repeat domain"/>
    <property type="match status" value="2"/>
</dbReference>
<gene>
    <name evidence="2" type="ORF">F9278_15280</name>
</gene>
<dbReference type="Pfam" id="PF13424">
    <property type="entry name" value="TPR_12"/>
    <property type="match status" value="3"/>
</dbReference>
<accession>A0A5P8K3I2</accession>
<dbReference type="RefSeq" id="WP_152168820.1">
    <property type="nucleotide sequence ID" value="NZ_CP045096.1"/>
</dbReference>
<evidence type="ECO:0000313" key="3">
    <source>
        <dbReference type="Proteomes" id="UP000327294"/>
    </source>
</evidence>
<dbReference type="PANTHER" id="PTHR47691:SF3">
    <property type="entry name" value="HTH-TYPE TRANSCRIPTIONAL REGULATOR RV0890C-RELATED"/>
    <property type="match status" value="1"/>
</dbReference>
<feature type="compositionally biased region" description="Basic and acidic residues" evidence="1">
    <location>
        <begin position="784"/>
        <end position="793"/>
    </location>
</feature>
<proteinExistence type="predicted"/>
<dbReference type="SUPFAM" id="SSF52540">
    <property type="entry name" value="P-loop containing nucleoside triphosphate hydrolases"/>
    <property type="match status" value="1"/>
</dbReference>
<dbReference type="InterPro" id="IPR011990">
    <property type="entry name" value="TPR-like_helical_dom_sf"/>
</dbReference>
<reference evidence="2 3" key="1">
    <citation type="submission" date="2019-10" db="EMBL/GenBank/DDBJ databases">
        <title>Streptomyces sp. strain GY16 isolated from leaves of Broussonetia papyrifera.</title>
        <authorList>
            <person name="Mo P."/>
        </authorList>
    </citation>
    <scope>NUCLEOTIDE SEQUENCE [LARGE SCALE GENOMIC DNA]</scope>
    <source>
        <strain evidence="2 3">GY16</strain>
    </source>
</reference>
<name>A0A5P8K3I2_9ACTN</name>
<dbReference type="SUPFAM" id="SSF48452">
    <property type="entry name" value="TPR-like"/>
    <property type="match status" value="2"/>
</dbReference>
<dbReference type="InterPro" id="IPR027417">
    <property type="entry name" value="P-loop_NTPase"/>
</dbReference>
<feature type="compositionally biased region" description="Low complexity" evidence="1">
    <location>
        <begin position="766"/>
        <end position="776"/>
    </location>
</feature>
<dbReference type="Proteomes" id="UP000327294">
    <property type="component" value="Chromosome"/>
</dbReference>
<protein>
    <submittedName>
        <fullName evidence="2">Tetratricopeptide repeat protein</fullName>
    </submittedName>
</protein>
<keyword evidence="3" id="KW-1185">Reference proteome</keyword>
<dbReference type="InterPro" id="IPR019734">
    <property type="entry name" value="TPR_rpt"/>
</dbReference>
<dbReference type="EMBL" id="CP045096">
    <property type="protein sequence ID" value="QFQ97342.1"/>
    <property type="molecule type" value="Genomic_DNA"/>
</dbReference>
<dbReference type="AlphaFoldDB" id="A0A5P8K3I2"/>